<dbReference type="Pfam" id="PF08327">
    <property type="entry name" value="AHSA1"/>
    <property type="match status" value="1"/>
</dbReference>
<dbReference type="AlphaFoldDB" id="A0A8W7Q190"/>
<dbReference type="EnsemblMetazoa" id="ACOM041706-RA">
    <property type="protein sequence ID" value="ACOM041706-PA.1"/>
    <property type="gene ID" value="ACOM041706"/>
</dbReference>
<dbReference type="CDD" id="cd08892">
    <property type="entry name" value="SRPBCC_Aha1"/>
    <property type="match status" value="1"/>
</dbReference>
<dbReference type="Proteomes" id="UP000075882">
    <property type="component" value="Unassembled WGS sequence"/>
</dbReference>
<dbReference type="GO" id="GO:0006457">
    <property type="term" value="P:protein folding"/>
    <property type="evidence" value="ECO:0007669"/>
    <property type="project" value="TreeGrafter"/>
</dbReference>
<dbReference type="SUPFAM" id="SSF103111">
    <property type="entry name" value="Activator of Hsp90 ATPase, Aha1"/>
    <property type="match status" value="1"/>
</dbReference>
<name>A0A8W7Q190_ANOCL</name>
<evidence type="ECO:0000256" key="1">
    <source>
        <dbReference type="ARBA" id="ARBA00006817"/>
    </source>
</evidence>
<reference evidence="3" key="1">
    <citation type="submission" date="2022-08" db="UniProtKB">
        <authorList>
            <consortium name="EnsemblMetazoa"/>
        </authorList>
    </citation>
    <scope>IDENTIFICATION</scope>
</reference>
<protein>
    <recommendedName>
        <fullName evidence="2">Activator of Hsp90 ATPase AHSA1-like N-terminal domain-containing protein</fullName>
    </recommendedName>
</protein>
<accession>A0A8W7Q190</accession>
<dbReference type="Gene3D" id="3.15.10.20">
    <property type="entry name" value="Activator of Hsp90 ATPase Aha1, N-terminal domain"/>
    <property type="match status" value="1"/>
</dbReference>
<organism evidence="3">
    <name type="scientific">Anopheles coluzzii</name>
    <name type="common">African malaria mosquito</name>
    <dbReference type="NCBI Taxonomy" id="1518534"/>
    <lineage>
        <taxon>Eukaryota</taxon>
        <taxon>Metazoa</taxon>
        <taxon>Ecdysozoa</taxon>
        <taxon>Arthropoda</taxon>
        <taxon>Hexapoda</taxon>
        <taxon>Insecta</taxon>
        <taxon>Pterygota</taxon>
        <taxon>Neoptera</taxon>
        <taxon>Endopterygota</taxon>
        <taxon>Diptera</taxon>
        <taxon>Nematocera</taxon>
        <taxon>Culicoidea</taxon>
        <taxon>Culicidae</taxon>
        <taxon>Anophelinae</taxon>
        <taxon>Anopheles</taxon>
    </lineage>
</organism>
<dbReference type="VEuPathDB" id="VectorBase:ACON2_032389"/>
<dbReference type="InterPro" id="IPR036338">
    <property type="entry name" value="Aha1"/>
</dbReference>
<comment type="similarity">
    <text evidence="1">Belongs to the AHA1 family.</text>
</comment>
<dbReference type="SUPFAM" id="SSF55961">
    <property type="entry name" value="Bet v1-like"/>
    <property type="match status" value="1"/>
</dbReference>
<evidence type="ECO:0000313" key="3">
    <source>
        <dbReference type="EnsemblMetazoa" id="ACOM041706-PA.1"/>
    </source>
</evidence>
<dbReference type="GO" id="GO:0001671">
    <property type="term" value="F:ATPase activator activity"/>
    <property type="evidence" value="ECO:0007669"/>
    <property type="project" value="InterPro"/>
</dbReference>
<evidence type="ECO:0000259" key="2">
    <source>
        <dbReference type="SMART" id="SM01000"/>
    </source>
</evidence>
<dbReference type="Gene3D" id="3.30.530.20">
    <property type="match status" value="1"/>
</dbReference>
<dbReference type="InterPro" id="IPR013538">
    <property type="entry name" value="ASHA1/2-like_C"/>
</dbReference>
<sequence length="364" mass="41879">LRSSCTTRKQIDKMAKWGEGDPRWIVEERPDATNVNNWHWTEKNATPWSKDKLKVLLDGFVIAESGLECTVTKIDKLDGEATANNRKGKLIFFYEWNIVLLWKGRYNDEEVTGKVSIPNLSEENDVDEVELTVSVDSSNPASEKLKLFMYNIGRDKLRKQLDTYIRELKADFAKGLILPKKDEMNGTETAPQKKDKETVYASGFNKKKIDLETVTSSPDASKQKSVGCKLDLKTLQTTEKFQCRANELFDALTREDMVTAFTRGHVKHELFKGGDFVYFGGNISGKFEEIVQNKKIVQSWRYKQWPSGHYSTVTMELEEKEDHTELNLTQTMIPAAELETTKQNWQRYYWNSIRSAFGFGSFLC</sequence>
<dbReference type="InterPro" id="IPR023393">
    <property type="entry name" value="START-like_dom_sf"/>
</dbReference>
<dbReference type="InterPro" id="IPR015310">
    <property type="entry name" value="AHSA1-like_N"/>
</dbReference>
<dbReference type="GO" id="GO:0051087">
    <property type="term" value="F:protein-folding chaperone binding"/>
    <property type="evidence" value="ECO:0007669"/>
    <property type="project" value="InterPro"/>
</dbReference>
<feature type="domain" description="Activator of Hsp90 ATPase AHSA1-like N-terminal" evidence="2">
    <location>
        <begin position="42"/>
        <end position="174"/>
    </location>
</feature>
<dbReference type="PANTHER" id="PTHR13009:SF22">
    <property type="entry name" value="LD43819P"/>
    <property type="match status" value="1"/>
</dbReference>
<dbReference type="Pfam" id="PF09229">
    <property type="entry name" value="Aha1_N"/>
    <property type="match status" value="1"/>
</dbReference>
<dbReference type="GO" id="GO:0005829">
    <property type="term" value="C:cytosol"/>
    <property type="evidence" value="ECO:0007669"/>
    <property type="project" value="TreeGrafter"/>
</dbReference>
<proteinExistence type="inferred from homology"/>
<dbReference type="PANTHER" id="PTHR13009">
    <property type="entry name" value="HEAT SHOCK PROTEIN 90 HSP90 CO-CHAPERONE AHA-1"/>
    <property type="match status" value="1"/>
</dbReference>
<dbReference type="SMART" id="SM01000">
    <property type="entry name" value="Aha1_N"/>
    <property type="match status" value="1"/>
</dbReference>